<evidence type="ECO:0000313" key="4">
    <source>
        <dbReference type="Proteomes" id="UP001054821"/>
    </source>
</evidence>
<protein>
    <submittedName>
        <fullName evidence="3">Uncharacterized protein</fullName>
    </submittedName>
</protein>
<dbReference type="GO" id="GO:0017101">
    <property type="term" value="C:aminoacyl-tRNA synthetase multienzyme complex"/>
    <property type="evidence" value="ECO:0007669"/>
    <property type="project" value="TreeGrafter"/>
</dbReference>
<reference evidence="3 4" key="1">
    <citation type="journal article" date="2022" name="G3 (Bethesda)">
        <title>Whole-genome sequence and methylome profiling of the almond [Prunus dulcis (Mill.) D.A. Webb] cultivar 'Nonpareil'.</title>
        <authorList>
            <person name="D'Amico-Willman K.M."/>
            <person name="Ouma W.Z."/>
            <person name="Meulia T."/>
            <person name="Sideli G.M."/>
            <person name="Gradziel T.M."/>
            <person name="Fresnedo-Ramirez J."/>
        </authorList>
    </citation>
    <scope>NUCLEOTIDE SEQUENCE [LARGE SCALE GENOMIC DNA]</scope>
    <source>
        <strain evidence="3">Clone GOH B32 T37-40</strain>
    </source>
</reference>
<dbReference type="GO" id="GO:0003723">
    <property type="term" value="F:RNA binding"/>
    <property type="evidence" value="ECO:0007669"/>
    <property type="project" value="TreeGrafter"/>
</dbReference>
<dbReference type="PANTHER" id="PTHR43450:SF1">
    <property type="entry name" value="ASPARTATE--TRNA LIGASE, CYTOPLASMIC"/>
    <property type="match status" value="1"/>
</dbReference>
<dbReference type="GO" id="GO:0005524">
    <property type="term" value="F:ATP binding"/>
    <property type="evidence" value="ECO:0007669"/>
    <property type="project" value="InterPro"/>
</dbReference>
<gene>
    <name evidence="3" type="ORF">L3X38_042527</name>
</gene>
<dbReference type="Gene3D" id="2.40.50.140">
    <property type="entry name" value="Nucleic acid-binding proteins"/>
    <property type="match status" value="1"/>
</dbReference>
<organism evidence="3 4">
    <name type="scientific">Prunus dulcis</name>
    <name type="common">Almond</name>
    <name type="synonym">Amygdalus dulcis</name>
    <dbReference type="NCBI Taxonomy" id="3755"/>
    <lineage>
        <taxon>Eukaryota</taxon>
        <taxon>Viridiplantae</taxon>
        <taxon>Streptophyta</taxon>
        <taxon>Embryophyta</taxon>
        <taxon>Tracheophyta</taxon>
        <taxon>Spermatophyta</taxon>
        <taxon>Magnoliopsida</taxon>
        <taxon>eudicotyledons</taxon>
        <taxon>Gunneridae</taxon>
        <taxon>Pentapetalae</taxon>
        <taxon>rosids</taxon>
        <taxon>fabids</taxon>
        <taxon>Rosales</taxon>
        <taxon>Rosaceae</taxon>
        <taxon>Amygdaloideae</taxon>
        <taxon>Amygdaleae</taxon>
        <taxon>Prunus</taxon>
    </lineage>
</organism>
<dbReference type="SUPFAM" id="SSF50249">
    <property type="entry name" value="Nucleic acid-binding proteins"/>
    <property type="match status" value="1"/>
</dbReference>
<name>A0AAD4UVD3_PRUDU</name>
<dbReference type="PANTHER" id="PTHR43450">
    <property type="entry name" value="ASPARTYL-TRNA SYNTHETASE"/>
    <property type="match status" value="1"/>
</dbReference>
<dbReference type="EMBL" id="JAJFAZ020000008">
    <property type="protein sequence ID" value="KAI5313353.1"/>
    <property type="molecule type" value="Genomic_DNA"/>
</dbReference>
<evidence type="ECO:0000256" key="2">
    <source>
        <dbReference type="SAM" id="MobiDB-lite"/>
    </source>
</evidence>
<accession>A0AAD4UVD3</accession>
<dbReference type="GO" id="GO:0006422">
    <property type="term" value="P:aspartyl-tRNA aminoacylation"/>
    <property type="evidence" value="ECO:0007669"/>
    <property type="project" value="InterPro"/>
</dbReference>
<evidence type="ECO:0000313" key="3">
    <source>
        <dbReference type="EMBL" id="KAI5313353.1"/>
    </source>
</evidence>
<dbReference type="GO" id="GO:0004815">
    <property type="term" value="F:aspartate-tRNA ligase activity"/>
    <property type="evidence" value="ECO:0007669"/>
    <property type="project" value="InterPro"/>
</dbReference>
<evidence type="ECO:0000256" key="1">
    <source>
        <dbReference type="ARBA" id="ARBA00022490"/>
    </source>
</evidence>
<dbReference type="Proteomes" id="UP001054821">
    <property type="component" value="Chromosome 8"/>
</dbReference>
<feature type="compositionally biased region" description="Polar residues" evidence="2">
    <location>
        <begin position="62"/>
        <end position="75"/>
    </location>
</feature>
<proteinExistence type="predicted"/>
<keyword evidence="4" id="KW-1185">Reference proteome</keyword>
<dbReference type="InterPro" id="IPR012340">
    <property type="entry name" value="NA-bd_OB-fold"/>
</dbReference>
<dbReference type="GO" id="GO:0005829">
    <property type="term" value="C:cytosol"/>
    <property type="evidence" value="ECO:0007669"/>
    <property type="project" value="TreeGrafter"/>
</dbReference>
<comment type="caution">
    <text evidence="3">The sequence shown here is derived from an EMBL/GenBank/DDBJ whole genome shotgun (WGS) entry which is preliminary data.</text>
</comment>
<dbReference type="InterPro" id="IPR004523">
    <property type="entry name" value="Asp-tRNA_synthase_2"/>
</dbReference>
<sequence length="124" mass="13587">MPLGLGRACDLQDNTRSQKGCHEAREASPAPRATSPGCCGSLSCPRRRAGPTRSQLRRLPLNEQQSNTMEHMSQSTDVGALTNTLENCSVWIRGQAQTIRAVGKNMVFVVVRKSWFTVQCVVTV</sequence>
<dbReference type="AlphaFoldDB" id="A0AAD4UVD3"/>
<keyword evidence="1" id="KW-0963">Cytoplasm</keyword>
<feature type="region of interest" description="Disordered" evidence="2">
    <location>
        <begin position="16"/>
        <end position="75"/>
    </location>
</feature>